<feature type="region of interest" description="Disordered" evidence="1">
    <location>
        <begin position="89"/>
        <end position="111"/>
    </location>
</feature>
<keyword evidence="3" id="KW-1185">Reference proteome</keyword>
<comment type="caution">
    <text evidence="2">The sequence shown here is derived from an EMBL/GenBank/DDBJ whole genome shotgun (WGS) entry which is preliminary data.</text>
</comment>
<dbReference type="Proteomes" id="UP001293254">
    <property type="component" value="Unassembled WGS sequence"/>
</dbReference>
<dbReference type="EMBL" id="JACGWO010000007">
    <property type="protein sequence ID" value="KAK4423132.1"/>
    <property type="molecule type" value="Genomic_DNA"/>
</dbReference>
<reference evidence="2" key="1">
    <citation type="submission" date="2020-06" db="EMBL/GenBank/DDBJ databases">
        <authorList>
            <person name="Li T."/>
            <person name="Hu X."/>
            <person name="Zhang T."/>
            <person name="Song X."/>
            <person name="Zhang H."/>
            <person name="Dai N."/>
            <person name="Sheng W."/>
            <person name="Hou X."/>
            <person name="Wei L."/>
        </authorList>
    </citation>
    <scope>NUCLEOTIDE SEQUENCE</scope>
    <source>
        <strain evidence="2">3651</strain>
        <tissue evidence="2">Leaf</tissue>
    </source>
</reference>
<reference evidence="2" key="2">
    <citation type="journal article" date="2024" name="Plant">
        <title>Genomic evolution and insights into agronomic trait innovations of Sesamum species.</title>
        <authorList>
            <person name="Miao H."/>
            <person name="Wang L."/>
            <person name="Qu L."/>
            <person name="Liu H."/>
            <person name="Sun Y."/>
            <person name="Le M."/>
            <person name="Wang Q."/>
            <person name="Wei S."/>
            <person name="Zheng Y."/>
            <person name="Lin W."/>
            <person name="Duan Y."/>
            <person name="Cao H."/>
            <person name="Xiong S."/>
            <person name="Wang X."/>
            <person name="Wei L."/>
            <person name="Li C."/>
            <person name="Ma Q."/>
            <person name="Ju M."/>
            <person name="Zhao R."/>
            <person name="Li G."/>
            <person name="Mu C."/>
            <person name="Tian Q."/>
            <person name="Mei H."/>
            <person name="Zhang T."/>
            <person name="Gao T."/>
            <person name="Zhang H."/>
        </authorList>
    </citation>
    <scope>NUCLEOTIDE SEQUENCE</scope>
    <source>
        <strain evidence="2">3651</strain>
    </source>
</reference>
<organism evidence="2 3">
    <name type="scientific">Sesamum alatum</name>
    <dbReference type="NCBI Taxonomy" id="300844"/>
    <lineage>
        <taxon>Eukaryota</taxon>
        <taxon>Viridiplantae</taxon>
        <taxon>Streptophyta</taxon>
        <taxon>Embryophyta</taxon>
        <taxon>Tracheophyta</taxon>
        <taxon>Spermatophyta</taxon>
        <taxon>Magnoliopsida</taxon>
        <taxon>eudicotyledons</taxon>
        <taxon>Gunneridae</taxon>
        <taxon>Pentapetalae</taxon>
        <taxon>asterids</taxon>
        <taxon>lamiids</taxon>
        <taxon>Lamiales</taxon>
        <taxon>Pedaliaceae</taxon>
        <taxon>Sesamum</taxon>
    </lineage>
</organism>
<feature type="compositionally biased region" description="Low complexity" evidence="1">
    <location>
        <begin position="98"/>
        <end position="111"/>
    </location>
</feature>
<evidence type="ECO:0000313" key="3">
    <source>
        <dbReference type="Proteomes" id="UP001293254"/>
    </source>
</evidence>
<evidence type="ECO:0000256" key="1">
    <source>
        <dbReference type="SAM" id="MobiDB-lite"/>
    </source>
</evidence>
<name>A0AAE1Y4F7_9LAMI</name>
<dbReference type="AlphaFoldDB" id="A0AAE1Y4F7"/>
<feature type="region of interest" description="Disordered" evidence="1">
    <location>
        <begin position="1"/>
        <end position="34"/>
    </location>
</feature>
<protein>
    <submittedName>
        <fullName evidence="2">Uncharacterized protein</fullName>
    </submittedName>
</protein>
<gene>
    <name evidence="2" type="ORF">Salat_1895800</name>
</gene>
<feature type="compositionally biased region" description="Low complexity" evidence="1">
    <location>
        <begin position="19"/>
        <end position="30"/>
    </location>
</feature>
<proteinExistence type="predicted"/>
<accession>A0AAE1Y4F7</accession>
<sequence length="268" mass="28538">MAELEKLKASWSEKMGANSSSSPHYHPLHPQLTTVDIPPPPARDPPCLNDISTSAAAAIARVSSDSRFPTPAAGVSPCNISSSTTAATSRDLSYSRVSTPPTTAFSPPHSPAASPIYSPASHGLSPATCLTFKAKSDREFSLSAPTLVVAAAAMNGGSYLEALNRAQPPLVGNKSDLGVPNLLSNQPAPPPCMVALPPPLLSDNRNFSLGTYLSIRRRCSSKKQINLQQPLRIHHVKPSDTFPRKIRMENLLFVPPWCWSAGRVGGCR</sequence>
<evidence type="ECO:0000313" key="2">
    <source>
        <dbReference type="EMBL" id="KAK4423132.1"/>
    </source>
</evidence>